<dbReference type="SUPFAM" id="SSF141868">
    <property type="entry name" value="EAL domain-like"/>
    <property type="match status" value="1"/>
</dbReference>
<protein>
    <submittedName>
        <fullName evidence="1">Uncharacterized protein</fullName>
    </submittedName>
</protein>
<gene>
    <name evidence="1" type="ORF">MPAN_009610</name>
</gene>
<dbReference type="Gene3D" id="3.20.20.450">
    <property type="entry name" value="EAL domain"/>
    <property type="match status" value="1"/>
</dbReference>
<dbReference type="Pfam" id="PF00563">
    <property type="entry name" value="EAL"/>
    <property type="match status" value="1"/>
</dbReference>
<evidence type="ECO:0000313" key="1">
    <source>
        <dbReference type="EMBL" id="BCR36068.1"/>
    </source>
</evidence>
<name>A0A7U9TIE4_9MOLU</name>
<dbReference type="InterPro" id="IPR035919">
    <property type="entry name" value="EAL_sf"/>
</dbReference>
<dbReference type="CDD" id="cd01948">
    <property type="entry name" value="EAL"/>
    <property type="match status" value="1"/>
</dbReference>
<dbReference type="SMART" id="SM00052">
    <property type="entry name" value="EAL"/>
    <property type="match status" value="1"/>
</dbReference>
<dbReference type="EMBL" id="AP024412">
    <property type="protein sequence ID" value="BCR36068.1"/>
    <property type="molecule type" value="Genomic_DNA"/>
</dbReference>
<keyword evidence="2" id="KW-1185">Reference proteome</keyword>
<dbReference type="KEGG" id="manr:MPAN_009610"/>
<dbReference type="InterPro" id="IPR001633">
    <property type="entry name" value="EAL_dom"/>
</dbReference>
<dbReference type="PROSITE" id="PS50883">
    <property type="entry name" value="EAL"/>
    <property type="match status" value="1"/>
</dbReference>
<accession>A0A7U9TIE4</accession>
<dbReference type="RefSeq" id="WP_176239531.1">
    <property type="nucleotide sequence ID" value="NZ_AP024412.1"/>
</dbReference>
<evidence type="ECO:0000313" key="2">
    <source>
        <dbReference type="Proteomes" id="UP000620133"/>
    </source>
</evidence>
<dbReference type="AlphaFoldDB" id="A0A7U9TIE4"/>
<dbReference type="GO" id="GO:0071111">
    <property type="term" value="F:cyclic-guanylate-specific phosphodiesterase activity"/>
    <property type="evidence" value="ECO:0007669"/>
    <property type="project" value="InterPro"/>
</dbReference>
<dbReference type="Proteomes" id="UP000620133">
    <property type="component" value="Chromosome"/>
</dbReference>
<dbReference type="InterPro" id="IPR050706">
    <property type="entry name" value="Cyclic-di-GMP_PDE-like"/>
</dbReference>
<proteinExistence type="predicted"/>
<sequence length="541" mass="63236">MRQITFDKFIAWIKKNYKILSAIFTVFMLIVFYFYILALDNNHLAHTHVMYIAIVFAGGILGGVYGFVTAIIAGILVGPLMPYDLVTGDAQLFSDWFFRLVMMVIVGLMSGYFSKNYRYVNERIETLMTVNTESSLYNINYLKEIPFDLEKNYMIMSMIISNHQTICDIAGYKTYYNYLQILEEKFLKFDTKSVVIHPQLNKIWLIVLCERYEDQIEQISKLIKGINHVDAYKFFVDFGLGFHQIRIEQHQEVSSYFTNTDIAANEALEKHILYTKFKNVETRKKYEYELLSEFEESLKTNQIFLVYQPKIDLKTRKPIGLEALVRWYHPIKKMIYPDDFIPAIEQTSLVHIMTEEIFRKALKFHQDLKEKGIEIPISINISTKNLYDMSFYKNMISIFRTFDISPHMVKLEVTETVLMEKPELSKSILEKFAKFGFKIVIDDFGKGYSSLAYLAQFPIHTIKIDKFFTSQILISQTTQAIVRATIALALQLGYEVLIEGIEDKETADLLESYGCHTAQGYYFMRPEKEITITNYLIANYK</sequence>
<dbReference type="PANTHER" id="PTHR33121">
    <property type="entry name" value="CYCLIC DI-GMP PHOSPHODIESTERASE PDEF"/>
    <property type="match status" value="1"/>
</dbReference>
<reference evidence="1" key="1">
    <citation type="submission" date="2021-01" db="EMBL/GenBank/DDBJ databases">
        <title>Draft genome sequence of Acholeplasmataceae bacterium strain Mahy22.</title>
        <authorList>
            <person name="Watanabe M."/>
            <person name="Kojima H."/>
            <person name="Fukui M."/>
        </authorList>
    </citation>
    <scope>NUCLEOTIDE SEQUENCE</scope>
    <source>
        <strain evidence="1">Mahy22</strain>
    </source>
</reference>
<dbReference type="PANTHER" id="PTHR33121:SF70">
    <property type="entry name" value="SIGNALING PROTEIN YKOW"/>
    <property type="match status" value="1"/>
</dbReference>
<organism evidence="1 2">
    <name type="scientific">Mariniplasma anaerobium</name>
    <dbReference type="NCBI Taxonomy" id="2735436"/>
    <lineage>
        <taxon>Bacteria</taxon>
        <taxon>Bacillati</taxon>
        <taxon>Mycoplasmatota</taxon>
        <taxon>Mollicutes</taxon>
        <taxon>Acholeplasmatales</taxon>
        <taxon>Acholeplasmataceae</taxon>
        <taxon>Mariniplasma</taxon>
    </lineage>
</organism>